<dbReference type="PATRIC" id="fig|1203554.3.peg.934"/>
<dbReference type="EMBL" id="ATCF01000012">
    <property type="protein sequence ID" value="EPE00184.1"/>
    <property type="molecule type" value="Genomic_DNA"/>
</dbReference>
<evidence type="ECO:0000256" key="2">
    <source>
        <dbReference type="ARBA" id="ARBA00022723"/>
    </source>
</evidence>
<dbReference type="InterPro" id="IPR017900">
    <property type="entry name" value="4Fe4S_Fe_S_CS"/>
</dbReference>
<keyword evidence="1" id="KW-0004">4Fe-4S</keyword>
<keyword evidence="4" id="KW-0411">Iron-sulfur</keyword>
<feature type="domain" description="4Fe-4S ferredoxin-type" evidence="5">
    <location>
        <begin position="7"/>
        <end position="37"/>
    </location>
</feature>
<dbReference type="Gene3D" id="3.30.70.20">
    <property type="match status" value="2"/>
</dbReference>
<proteinExistence type="predicted"/>
<accession>S3BFT0</accession>
<reference evidence="6 7" key="1">
    <citation type="submission" date="2013-04" db="EMBL/GenBank/DDBJ databases">
        <title>The Genome Sequence of Sutterella wadsworthensis HGA0223.</title>
        <authorList>
            <consortium name="The Broad Institute Genomics Platform"/>
            <person name="Earl A."/>
            <person name="Ward D."/>
            <person name="Feldgarden M."/>
            <person name="Gevers D."/>
            <person name="Schmidt T.M."/>
            <person name="Dover J."/>
            <person name="Dai D."/>
            <person name="Walker B."/>
            <person name="Young S."/>
            <person name="Zeng Q."/>
            <person name="Gargeya S."/>
            <person name="Fitzgerald M."/>
            <person name="Haas B."/>
            <person name="Abouelleil A."/>
            <person name="Allen A.W."/>
            <person name="Alvarado L."/>
            <person name="Arachchi H.M."/>
            <person name="Berlin A.M."/>
            <person name="Chapman S.B."/>
            <person name="Gainer-Dewar J."/>
            <person name="Goldberg J."/>
            <person name="Griggs A."/>
            <person name="Gujja S."/>
            <person name="Hansen M."/>
            <person name="Howarth C."/>
            <person name="Imamovic A."/>
            <person name="Ireland A."/>
            <person name="Larimer J."/>
            <person name="McCowan C."/>
            <person name="Murphy C."/>
            <person name="Pearson M."/>
            <person name="Poon T.W."/>
            <person name="Priest M."/>
            <person name="Roberts A."/>
            <person name="Saif S."/>
            <person name="Shea T."/>
            <person name="Sisk P."/>
            <person name="Sykes S."/>
            <person name="Wortman J."/>
            <person name="Nusbaum C."/>
            <person name="Birren B."/>
        </authorList>
    </citation>
    <scope>NUCLEOTIDE SEQUENCE [LARGE SCALE GENOMIC DNA]</scope>
    <source>
        <strain evidence="6 7">HGA0223</strain>
    </source>
</reference>
<evidence type="ECO:0000256" key="4">
    <source>
        <dbReference type="ARBA" id="ARBA00023014"/>
    </source>
</evidence>
<evidence type="ECO:0000256" key="1">
    <source>
        <dbReference type="ARBA" id="ARBA00022485"/>
    </source>
</evidence>
<dbReference type="Proteomes" id="UP000014400">
    <property type="component" value="Unassembled WGS sequence"/>
</dbReference>
<feature type="domain" description="4Fe-4S ferredoxin-type" evidence="5">
    <location>
        <begin position="58"/>
        <end position="89"/>
    </location>
</feature>
<dbReference type="PANTHER" id="PTHR43177:SF3">
    <property type="entry name" value="PROTEIN NRFC HOMOLOG"/>
    <property type="match status" value="1"/>
</dbReference>
<gene>
    <name evidence="6" type="ORF">HMPREF1476_00913</name>
</gene>
<dbReference type="RefSeq" id="WP_005432322.1">
    <property type="nucleotide sequence ID" value="NZ_KE150480.1"/>
</dbReference>
<dbReference type="GO" id="GO:0051539">
    <property type="term" value="F:4 iron, 4 sulfur cluster binding"/>
    <property type="evidence" value="ECO:0007669"/>
    <property type="project" value="UniProtKB-KW"/>
</dbReference>
<comment type="caution">
    <text evidence="6">The sequence shown here is derived from an EMBL/GenBank/DDBJ whole genome shotgun (WGS) entry which is preliminary data.</text>
</comment>
<feature type="domain" description="4Fe-4S ferredoxin-type" evidence="5">
    <location>
        <begin position="91"/>
        <end position="120"/>
    </location>
</feature>
<evidence type="ECO:0000313" key="6">
    <source>
        <dbReference type="EMBL" id="EPE00184.1"/>
    </source>
</evidence>
<dbReference type="PROSITE" id="PS00198">
    <property type="entry name" value="4FE4S_FER_1"/>
    <property type="match status" value="1"/>
</dbReference>
<dbReference type="InterPro" id="IPR017896">
    <property type="entry name" value="4Fe4S_Fe-S-bd"/>
</dbReference>
<dbReference type="HOGENOM" id="CLU_043374_1_3_4"/>
<keyword evidence="7" id="KW-1185">Reference proteome</keyword>
<protein>
    <recommendedName>
        <fullName evidence="5">4Fe-4S ferredoxin-type domain-containing protein</fullName>
    </recommendedName>
</protein>
<dbReference type="Pfam" id="PF13247">
    <property type="entry name" value="Fer4_11"/>
    <property type="match status" value="1"/>
</dbReference>
<sequence>MENHKKLAHLLDVTQCVGCSACIVACAQTNYPDMLNAENTGWESLPANIRRVSAELARRPVELLVQCQQCENAPCITVCPFGANSHDPETGQVKTDPSRCVGCGYCVTACPYDARWMHPKTGLPVKCMGKGCESLLKAGKDPACVAACPASARAFGDINDPSSAISQRLQHGRSERLMPQKGTRPNFFVVVNK</sequence>
<dbReference type="AlphaFoldDB" id="S3BFT0"/>
<keyword evidence="2" id="KW-0479">Metal-binding</keyword>
<organism evidence="6 7">
    <name type="scientific">Sutterella wadsworthensis HGA0223</name>
    <dbReference type="NCBI Taxonomy" id="1203554"/>
    <lineage>
        <taxon>Bacteria</taxon>
        <taxon>Pseudomonadati</taxon>
        <taxon>Pseudomonadota</taxon>
        <taxon>Betaproteobacteria</taxon>
        <taxon>Burkholderiales</taxon>
        <taxon>Sutterellaceae</taxon>
        <taxon>Sutterella</taxon>
    </lineage>
</organism>
<dbReference type="GeneID" id="64061265"/>
<dbReference type="eggNOG" id="COG0437">
    <property type="taxonomic scope" value="Bacteria"/>
</dbReference>
<dbReference type="STRING" id="1203554.HMPREF1476_00913"/>
<dbReference type="PANTHER" id="PTHR43177">
    <property type="entry name" value="PROTEIN NRFC"/>
    <property type="match status" value="1"/>
</dbReference>
<keyword evidence="3" id="KW-0408">Iron</keyword>
<name>S3BFT0_9BURK</name>
<dbReference type="SUPFAM" id="SSF54862">
    <property type="entry name" value="4Fe-4S ferredoxins"/>
    <property type="match status" value="1"/>
</dbReference>
<dbReference type="GO" id="GO:0046872">
    <property type="term" value="F:metal ion binding"/>
    <property type="evidence" value="ECO:0007669"/>
    <property type="project" value="UniProtKB-KW"/>
</dbReference>
<evidence type="ECO:0000313" key="7">
    <source>
        <dbReference type="Proteomes" id="UP000014400"/>
    </source>
</evidence>
<evidence type="ECO:0000256" key="3">
    <source>
        <dbReference type="ARBA" id="ARBA00023004"/>
    </source>
</evidence>
<evidence type="ECO:0000259" key="5">
    <source>
        <dbReference type="PROSITE" id="PS51379"/>
    </source>
</evidence>
<dbReference type="InterPro" id="IPR050954">
    <property type="entry name" value="ET_IronSulfur_Cluster-Binding"/>
</dbReference>
<dbReference type="PROSITE" id="PS51379">
    <property type="entry name" value="4FE4S_FER_2"/>
    <property type="match status" value="3"/>
</dbReference>